<dbReference type="Proteomes" id="UP000008952">
    <property type="component" value="Unassembled WGS sequence"/>
</dbReference>
<comment type="similarity">
    <text evidence="2">Belongs to the sodium:solute symporter (SSF) (TC 2.A.21) family.</text>
</comment>
<name>J0ZPD8_9HYPH</name>
<dbReference type="Gene3D" id="1.20.1730.10">
    <property type="entry name" value="Sodium/glucose cotransporter"/>
    <property type="match status" value="1"/>
</dbReference>
<keyword evidence="3" id="KW-0813">Transport</keyword>
<feature type="transmembrane region" description="Helical" evidence="9">
    <location>
        <begin position="35"/>
        <end position="53"/>
    </location>
</feature>
<dbReference type="PROSITE" id="PS50283">
    <property type="entry name" value="NA_SOLUT_SYMP_3"/>
    <property type="match status" value="1"/>
</dbReference>
<gene>
    <name evidence="10" type="ORF">ME5_00829</name>
</gene>
<evidence type="ECO:0000256" key="9">
    <source>
        <dbReference type="SAM" id="Phobius"/>
    </source>
</evidence>
<comment type="subcellular location">
    <subcellularLocation>
        <location evidence="1">Cell membrane</location>
        <topology evidence="1">Multi-pass membrane protein</topology>
    </subcellularLocation>
</comment>
<keyword evidence="6" id="KW-0769">Symport</keyword>
<dbReference type="InterPro" id="IPR001734">
    <property type="entry name" value="Na/solute_symporter"/>
</dbReference>
<dbReference type="STRING" id="1094558.ME5_00829"/>
<evidence type="ECO:0000256" key="4">
    <source>
        <dbReference type="ARBA" id="ARBA00022475"/>
    </source>
</evidence>
<evidence type="ECO:0000313" key="11">
    <source>
        <dbReference type="Proteomes" id="UP000008952"/>
    </source>
</evidence>
<organism evidence="10 11">
    <name type="scientific">Bartonella tamiae Th239</name>
    <dbReference type="NCBI Taxonomy" id="1094558"/>
    <lineage>
        <taxon>Bacteria</taxon>
        <taxon>Pseudomonadati</taxon>
        <taxon>Pseudomonadota</taxon>
        <taxon>Alphaproteobacteria</taxon>
        <taxon>Hyphomicrobiales</taxon>
        <taxon>Bartonellaceae</taxon>
        <taxon>Bartonella</taxon>
    </lineage>
</organism>
<dbReference type="eggNOG" id="COG4147">
    <property type="taxonomic scope" value="Bacteria"/>
</dbReference>
<dbReference type="HOGENOM" id="CLU_155135_0_0_5"/>
<evidence type="ECO:0000256" key="1">
    <source>
        <dbReference type="ARBA" id="ARBA00004651"/>
    </source>
</evidence>
<dbReference type="GO" id="GO:0015293">
    <property type="term" value="F:symporter activity"/>
    <property type="evidence" value="ECO:0007669"/>
    <property type="project" value="UniProtKB-KW"/>
</dbReference>
<comment type="caution">
    <text evidence="10">The sequence shown here is derived from an EMBL/GenBank/DDBJ whole genome shotgun (WGS) entry which is preliminary data.</text>
</comment>
<evidence type="ECO:0000256" key="8">
    <source>
        <dbReference type="ARBA" id="ARBA00023136"/>
    </source>
</evidence>
<evidence type="ECO:0000256" key="6">
    <source>
        <dbReference type="ARBA" id="ARBA00022847"/>
    </source>
</evidence>
<dbReference type="PANTHER" id="PTHR48086:SF6">
    <property type="entry name" value="CATION_ACETATE SYMPORTER ACTP"/>
    <property type="match status" value="1"/>
</dbReference>
<dbReference type="GO" id="GO:0015123">
    <property type="term" value="F:acetate transmembrane transporter activity"/>
    <property type="evidence" value="ECO:0007669"/>
    <property type="project" value="TreeGrafter"/>
</dbReference>
<evidence type="ECO:0000256" key="7">
    <source>
        <dbReference type="ARBA" id="ARBA00022989"/>
    </source>
</evidence>
<keyword evidence="5 9" id="KW-0812">Transmembrane</keyword>
<keyword evidence="8 9" id="KW-0472">Membrane</keyword>
<evidence type="ECO:0000256" key="3">
    <source>
        <dbReference type="ARBA" id="ARBA00022448"/>
    </source>
</evidence>
<evidence type="ECO:0000256" key="2">
    <source>
        <dbReference type="ARBA" id="ARBA00006434"/>
    </source>
</evidence>
<dbReference type="PATRIC" id="fig|1094558.3.peg.909"/>
<keyword evidence="4" id="KW-1003">Cell membrane</keyword>
<feature type="transmembrane region" description="Helical" evidence="9">
    <location>
        <begin position="65"/>
        <end position="89"/>
    </location>
</feature>
<dbReference type="EMBL" id="AIMB01000007">
    <property type="protein sequence ID" value="EJF90428.1"/>
    <property type="molecule type" value="Genomic_DNA"/>
</dbReference>
<keyword evidence="11" id="KW-1185">Reference proteome</keyword>
<dbReference type="OrthoDB" id="9764416at2"/>
<dbReference type="GO" id="GO:0006847">
    <property type="term" value="P:plasma membrane acetate transport"/>
    <property type="evidence" value="ECO:0007669"/>
    <property type="project" value="TreeGrafter"/>
</dbReference>
<protein>
    <submittedName>
        <fullName evidence="10">Uncharacterized protein</fullName>
    </submittedName>
</protein>
<evidence type="ECO:0000256" key="5">
    <source>
        <dbReference type="ARBA" id="ARBA00022692"/>
    </source>
</evidence>
<reference evidence="10 11" key="1">
    <citation type="submission" date="2012-03" db="EMBL/GenBank/DDBJ databases">
        <title>The Genome Sequence of Bartonella tamiae Th239.</title>
        <authorList>
            <consortium name="The Broad Institute Genome Sequencing Platform"/>
            <consortium name="The Broad Institute Genome Sequencing Center for Infectious Disease"/>
            <person name="Feldgarden M."/>
            <person name="Kirby J."/>
            <person name="Kosoy M."/>
            <person name="Birtles R."/>
            <person name="Probert W.S."/>
            <person name="Chiaraviglio L."/>
            <person name="Young S.K."/>
            <person name="Zeng Q."/>
            <person name="Gargeya S."/>
            <person name="Fitzgerald M."/>
            <person name="Haas B."/>
            <person name="Abouelleil A."/>
            <person name="Alvarado L."/>
            <person name="Arachchi H.M."/>
            <person name="Berlin A."/>
            <person name="Chapman S.B."/>
            <person name="Gearin G."/>
            <person name="Goldberg J."/>
            <person name="Griggs A."/>
            <person name="Gujja S."/>
            <person name="Hansen M."/>
            <person name="Heiman D."/>
            <person name="Howarth C."/>
            <person name="Larimer J."/>
            <person name="Lui A."/>
            <person name="MacDonald P.J.P."/>
            <person name="McCowen C."/>
            <person name="Montmayeur A."/>
            <person name="Murphy C."/>
            <person name="Neiman D."/>
            <person name="Pearson M."/>
            <person name="Priest M."/>
            <person name="Roberts A."/>
            <person name="Saif S."/>
            <person name="Shea T."/>
            <person name="Sisk P."/>
            <person name="Stolte C."/>
            <person name="Sykes S."/>
            <person name="Wortman J."/>
            <person name="Nusbaum C."/>
            <person name="Birren B."/>
        </authorList>
    </citation>
    <scope>NUCLEOTIDE SEQUENCE [LARGE SCALE GENOMIC DNA]</scope>
    <source>
        <strain evidence="10 11">Th239</strain>
    </source>
</reference>
<dbReference type="InterPro" id="IPR038377">
    <property type="entry name" value="Na/Glc_symporter_sf"/>
</dbReference>
<sequence>MLALEFAIAASANFPILILSIFWSKCSKREEVIGCFLGLLSSVNLTLLSPAVWVDTFGFSSETVLFPYISTALFSTILGFGGVWFFTIIGKSKRATIDKSGFLAQRIRSETNI</sequence>
<accession>J0ZPD8</accession>
<proteinExistence type="inferred from homology"/>
<dbReference type="InterPro" id="IPR050277">
    <property type="entry name" value="Sodium:Solute_Symporter"/>
</dbReference>
<dbReference type="GO" id="GO:0005886">
    <property type="term" value="C:plasma membrane"/>
    <property type="evidence" value="ECO:0007669"/>
    <property type="project" value="UniProtKB-SubCell"/>
</dbReference>
<feature type="transmembrane region" description="Helical" evidence="9">
    <location>
        <begin position="6"/>
        <end position="23"/>
    </location>
</feature>
<evidence type="ECO:0000313" key="10">
    <source>
        <dbReference type="EMBL" id="EJF90428.1"/>
    </source>
</evidence>
<keyword evidence="7 9" id="KW-1133">Transmembrane helix</keyword>
<dbReference type="RefSeq" id="WP_008038743.1">
    <property type="nucleotide sequence ID" value="NZ_JH725147.1"/>
</dbReference>
<dbReference type="PANTHER" id="PTHR48086">
    <property type="entry name" value="SODIUM/PROLINE SYMPORTER-RELATED"/>
    <property type="match status" value="1"/>
</dbReference>
<dbReference type="AlphaFoldDB" id="J0ZPD8"/>